<accession>A0AAD9NS35</accession>
<name>A0AAD9NS35_RIDPI</name>
<protein>
    <recommendedName>
        <fullName evidence="4">Craniofacial development protein 2-like</fullName>
    </recommendedName>
</protein>
<organism evidence="2 3">
    <name type="scientific">Ridgeia piscesae</name>
    <name type="common">Tubeworm</name>
    <dbReference type="NCBI Taxonomy" id="27915"/>
    <lineage>
        <taxon>Eukaryota</taxon>
        <taxon>Metazoa</taxon>
        <taxon>Spiralia</taxon>
        <taxon>Lophotrochozoa</taxon>
        <taxon>Annelida</taxon>
        <taxon>Polychaeta</taxon>
        <taxon>Sedentaria</taxon>
        <taxon>Canalipalpata</taxon>
        <taxon>Sabellida</taxon>
        <taxon>Siboglinidae</taxon>
        <taxon>Ridgeia</taxon>
    </lineage>
</organism>
<sequence>MPRPVSYRIMTMRLPLSKECATIISVYAPTMTNPDENKEGFYNQLASVLSGIPRTDKLLRIGYFNERIGRDNDKWPLVMGKRGIGKCNFNGELLLALCSEFKLILTNTMFKQKDERNTTWMHPRSRHWDMIDFIMTRCWDKMDIHSTRAMRGPNCWTDHQMLRPKVAFRIRQRHNRQGTSKPTKLNTAKLRIISHRKSFEQEMDSALAQWEEKESSTSDEEWAALQQVVYNIAKIYLGKPERKHQDWFDPQRQGATDSYEQKKPSPPESVANQEH</sequence>
<dbReference type="PANTHER" id="PTHR23227:SF84">
    <property type="entry name" value="ENDONUCLEASE_EXONUCLEASE_PHOSPHATASE DOMAIN-CONTAINING PROTEIN"/>
    <property type="match status" value="1"/>
</dbReference>
<dbReference type="PANTHER" id="PTHR23227">
    <property type="entry name" value="BUCENTAUR RELATED"/>
    <property type="match status" value="1"/>
</dbReference>
<dbReference type="InterPro" id="IPR036691">
    <property type="entry name" value="Endo/exonu/phosph_ase_sf"/>
</dbReference>
<evidence type="ECO:0000313" key="3">
    <source>
        <dbReference type="Proteomes" id="UP001209878"/>
    </source>
</evidence>
<dbReference type="SUPFAM" id="SSF56219">
    <property type="entry name" value="DNase I-like"/>
    <property type="match status" value="1"/>
</dbReference>
<dbReference type="AlphaFoldDB" id="A0AAD9NS35"/>
<dbReference type="EMBL" id="JAODUO010000539">
    <property type="protein sequence ID" value="KAK2178541.1"/>
    <property type="molecule type" value="Genomic_DNA"/>
</dbReference>
<proteinExistence type="predicted"/>
<dbReference type="InterPro" id="IPR027124">
    <property type="entry name" value="Swc5/CFDP1/2"/>
</dbReference>
<reference evidence="2" key="1">
    <citation type="journal article" date="2023" name="Mol. Biol. Evol.">
        <title>Third-Generation Sequencing Reveals the Adaptive Role of the Epigenome in Three Deep-Sea Polychaetes.</title>
        <authorList>
            <person name="Perez M."/>
            <person name="Aroh O."/>
            <person name="Sun Y."/>
            <person name="Lan Y."/>
            <person name="Juniper S.K."/>
            <person name="Young C.R."/>
            <person name="Angers B."/>
            <person name="Qian P.Y."/>
        </authorList>
    </citation>
    <scope>NUCLEOTIDE SEQUENCE</scope>
    <source>
        <strain evidence="2">R07B-5</strain>
    </source>
</reference>
<gene>
    <name evidence="2" type="ORF">NP493_539g02025</name>
</gene>
<comment type="caution">
    <text evidence="2">The sequence shown here is derived from an EMBL/GenBank/DDBJ whole genome shotgun (WGS) entry which is preliminary data.</text>
</comment>
<feature type="region of interest" description="Disordered" evidence="1">
    <location>
        <begin position="241"/>
        <end position="275"/>
    </location>
</feature>
<evidence type="ECO:0000313" key="2">
    <source>
        <dbReference type="EMBL" id="KAK2178541.1"/>
    </source>
</evidence>
<evidence type="ECO:0000256" key="1">
    <source>
        <dbReference type="SAM" id="MobiDB-lite"/>
    </source>
</evidence>
<keyword evidence="3" id="KW-1185">Reference proteome</keyword>
<evidence type="ECO:0008006" key="4">
    <source>
        <dbReference type="Google" id="ProtNLM"/>
    </source>
</evidence>
<dbReference type="Proteomes" id="UP001209878">
    <property type="component" value="Unassembled WGS sequence"/>
</dbReference>
<dbReference type="Gene3D" id="3.60.10.10">
    <property type="entry name" value="Endonuclease/exonuclease/phosphatase"/>
    <property type="match status" value="1"/>
</dbReference>